<evidence type="ECO:0008006" key="4">
    <source>
        <dbReference type="Google" id="ProtNLM"/>
    </source>
</evidence>
<dbReference type="AlphaFoldDB" id="A0A5N6Y0W9"/>
<gene>
    <name evidence="3" type="ORF">BDV24DRAFT_136666</name>
</gene>
<proteinExistence type="predicted"/>
<reference evidence="3" key="1">
    <citation type="submission" date="2019-04" db="EMBL/GenBank/DDBJ databases">
        <title>Friends and foes A comparative genomics study of 23 Aspergillus species from section Flavi.</title>
        <authorList>
            <consortium name="DOE Joint Genome Institute"/>
            <person name="Kjaerbolling I."/>
            <person name="Vesth T."/>
            <person name="Frisvad J.C."/>
            <person name="Nybo J.L."/>
            <person name="Theobald S."/>
            <person name="Kildgaard S."/>
            <person name="Isbrandt T."/>
            <person name="Kuo A."/>
            <person name="Sato A."/>
            <person name="Lyhne E.K."/>
            <person name="Kogle M.E."/>
            <person name="Wiebenga A."/>
            <person name="Kun R.S."/>
            <person name="Lubbers R.J."/>
            <person name="Makela M.R."/>
            <person name="Barry K."/>
            <person name="Chovatia M."/>
            <person name="Clum A."/>
            <person name="Daum C."/>
            <person name="Haridas S."/>
            <person name="He G."/>
            <person name="LaButti K."/>
            <person name="Lipzen A."/>
            <person name="Mondo S."/>
            <person name="Riley R."/>
            <person name="Salamov A."/>
            <person name="Simmons B.A."/>
            <person name="Magnuson J.K."/>
            <person name="Henrissat B."/>
            <person name="Mortensen U.H."/>
            <person name="Larsen T.O."/>
            <person name="Devries R.P."/>
            <person name="Grigoriev I.V."/>
            <person name="Machida M."/>
            <person name="Baker S.E."/>
            <person name="Andersen M.R."/>
        </authorList>
    </citation>
    <scope>NUCLEOTIDE SEQUENCE</scope>
    <source>
        <strain evidence="3">CBS 117612</strain>
    </source>
</reference>
<protein>
    <recommendedName>
        <fullName evidence="4">Secreted protein</fullName>
    </recommendedName>
</protein>
<feature type="region of interest" description="Disordered" evidence="1">
    <location>
        <begin position="60"/>
        <end position="83"/>
    </location>
</feature>
<name>A0A5N6Y0W9_9EURO</name>
<keyword evidence="2" id="KW-0732">Signal</keyword>
<sequence length="83" mass="9727">MAHKKLSFYFLFFYCYFVFLSKHSNQQYVLLCHFSLTITRSLSSVDRPGYFTTGMMHDAMGKKRKRPNLLSPNNTDQHGAKLN</sequence>
<evidence type="ECO:0000256" key="2">
    <source>
        <dbReference type="SAM" id="SignalP"/>
    </source>
</evidence>
<dbReference type="EMBL" id="ML737160">
    <property type="protein sequence ID" value="KAE8339097.1"/>
    <property type="molecule type" value="Genomic_DNA"/>
</dbReference>
<feature type="chain" id="PRO_5024913244" description="Secreted protein" evidence="2">
    <location>
        <begin position="27"/>
        <end position="83"/>
    </location>
</feature>
<feature type="signal peptide" evidence="2">
    <location>
        <begin position="1"/>
        <end position="26"/>
    </location>
</feature>
<evidence type="ECO:0000313" key="3">
    <source>
        <dbReference type="EMBL" id="KAE8339097.1"/>
    </source>
</evidence>
<organism evidence="3">
    <name type="scientific">Aspergillus arachidicola</name>
    <dbReference type="NCBI Taxonomy" id="656916"/>
    <lineage>
        <taxon>Eukaryota</taxon>
        <taxon>Fungi</taxon>
        <taxon>Dikarya</taxon>
        <taxon>Ascomycota</taxon>
        <taxon>Pezizomycotina</taxon>
        <taxon>Eurotiomycetes</taxon>
        <taxon>Eurotiomycetidae</taxon>
        <taxon>Eurotiales</taxon>
        <taxon>Aspergillaceae</taxon>
        <taxon>Aspergillus</taxon>
        <taxon>Aspergillus subgen. Circumdati</taxon>
    </lineage>
</organism>
<evidence type="ECO:0000256" key="1">
    <source>
        <dbReference type="SAM" id="MobiDB-lite"/>
    </source>
</evidence>
<accession>A0A5N6Y0W9</accession>
<dbReference type="Proteomes" id="UP000325558">
    <property type="component" value="Unassembled WGS sequence"/>
</dbReference>